<dbReference type="EMBL" id="JBHSIU010000131">
    <property type="protein sequence ID" value="MFC5008514.1"/>
    <property type="molecule type" value="Genomic_DNA"/>
</dbReference>
<keyword evidence="2" id="KW-0521">NADP</keyword>
<dbReference type="PANTHER" id="PTHR42748:SF7">
    <property type="entry name" value="NMRA LIKE REDOX SENSOR 1-RELATED"/>
    <property type="match status" value="1"/>
</dbReference>
<dbReference type="SUPFAM" id="SSF51735">
    <property type="entry name" value="NAD(P)-binding Rossmann-fold domains"/>
    <property type="match status" value="1"/>
</dbReference>
<protein>
    <submittedName>
        <fullName evidence="4">NmrA/HSCARG family protein</fullName>
    </submittedName>
</protein>
<evidence type="ECO:0000256" key="2">
    <source>
        <dbReference type="ARBA" id="ARBA00022857"/>
    </source>
</evidence>
<dbReference type="Gene3D" id="3.90.25.10">
    <property type="entry name" value="UDP-galactose 4-epimerase, domain 1"/>
    <property type="match status" value="1"/>
</dbReference>
<reference evidence="5" key="1">
    <citation type="journal article" date="2019" name="Int. J. Syst. Evol. Microbiol.">
        <title>The Global Catalogue of Microorganisms (GCM) 10K type strain sequencing project: providing services to taxonomists for standard genome sequencing and annotation.</title>
        <authorList>
            <consortium name="The Broad Institute Genomics Platform"/>
            <consortium name="The Broad Institute Genome Sequencing Center for Infectious Disease"/>
            <person name="Wu L."/>
            <person name="Ma J."/>
        </authorList>
    </citation>
    <scope>NUCLEOTIDE SEQUENCE [LARGE SCALE GENOMIC DNA]</scope>
    <source>
        <strain evidence="5">CGMCC 4.7152</strain>
    </source>
</reference>
<name>A0ABV9WMM3_9ACTN</name>
<gene>
    <name evidence="4" type="ORF">ACFPIJ_63225</name>
</gene>
<evidence type="ECO:0000259" key="3">
    <source>
        <dbReference type="Pfam" id="PF05368"/>
    </source>
</evidence>
<dbReference type="RefSeq" id="WP_380129211.1">
    <property type="nucleotide sequence ID" value="NZ_JBHSIU010000131.1"/>
</dbReference>
<dbReference type="Proteomes" id="UP001595912">
    <property type="component" value="Unassembled WGS sequence"/>
</dbReference>
<organism evidence="4 5">
    <name type="scientific">Dactylosporangium cerinum</name>
    <dbReference type="NCBI Taxonomy" id="1434730"/>
    <lineage>
        <taxon>Bacteria</taxon>
        <taxon>Bacillati</taxon>
        <taxon>Actinomycetota</taxon>
        <taxon>Actinomycetes</taxon>
        <taxon>Micromonosporales</taxon>
        <taxon>Micromonosporaceae</taxon>
        <taxon>Dactylosporangium</taxon>
    </lineage>
</organism>
<accession>A0ABV9WMM3</accession>
<comment type="similarity">
    <text evidence="1">Belongs to the NmrA-type oxidoreductase family.</text>
</comment>
<sequence>MPDHKGPVLVIGATGQQGGATARQLLDRGRSVHALVRDADSPAARALQLAGAGLVVGDLDDPVSLRTAMEGVHGVFLVLTMMVGPRISLEGVVAEERRGKTVADLARDAGVEHLVYSSLNGAGARSGIPYYESKARIEEHIHATGLRATVLRPVSFMDNFATYNRPVLEDGELVVNLAVRPELPMQLISVRDIGAFAAIAFDRPDQFVGRTVEIAGDVLTPPEIAETFGRVCGLPARFRQTPIERIRAFDEQLAQMFAFFNEHPSELSDLSQLRADHSGLMRLETWLRETGWKP</sequence>
<dbReference type="InterPro" id="IPR008030">
    <property type="entry name" value="NmrA-like"/>
</dbReference>
<feature type="domain" description="NmrA-like" evidence="3">
    <location>
        <begin position="6"/>
        <end position="265"/>
    </location>
</feature>
<dbReference type="InterPro" id="IPR036291">
    <property type="entry name" value="NAD(P)-bd_dom_sf"/>
</dbReference>
<keyword evidence="5" id="KW-1185">Reference proteome</keyword>
<dbReference type="PANTHER" id="PTHR42748">
    <property type="entry name" value="NITROGEN METABOLITE REPRESSION PROTEIN NMRA FAMILY MEMBER"/>
    <property type="match status" value="1"/>
</dbReference>
<evidence type="ECO:0000313" key="5">
    <source>
        <dbReference type="Proteomes" id="UP001595912"/>
    </source>
</evidence>
<comment type="caution">
    <text evidence="4">The sequence shown here is derived from an EMBL/GenBank/DDBJ whole genome shotgun (WGS) entry which is preliminary data.</text>
</comment>
<dbReference type="CDD" id="cd05251">
    <property type="entry name" value="NmrA_like_SDR_a"/>
    <property type="match status" value="1"/>
</dbReference>
<evidence type="ECO:0000256" key="1">
    <source>
        <dbReference type="ARBA" id="ARBA00006328"/>
    </source>
</evidence>
<proteinExistence type="inferred from homology"/>
<dbReference type="InterPro" id="IPR051164">
    <property type="entry name" value="NmrA-like_oxidored"/>
</dbReference>
<dbReference type="Gene3D" id="3.40.50.720">
    <property type="entry name" value="NAD(P)-binding Rossmann-like Domain"/>
    <property type="match status" value="1"/>
</dbReference>
<dbReference type="Pfam" id="PF05368">
    <property type="entry name" value="NmrA"/>
    <property type="match status" value="1"/>
</dbReference>
<evidence type="ECO:0000313" key="4">
    <source>
        <dbReference type="EMBL" id="MFC5008514.1"/>
    </source>
</evidence>